<dbReference type="InterPro" id="IPR050300">
    <property type="entry name" value="GDXG_lipolytic_enzyme"/>
</dbReference>
<evidence type="ECO:0000313" key="4">
    <source>
        <dbReference type="Proteomes" id="UP000517916"/>
    </source>
</evidence>
<feature type="domain" description="BD-FAE-like" evidence="2">
    <location>
        <begin position="64"/>
        <end position="157"/>
    </location>
</feature>
<keyword evidence="4" id="KW-1185">Reference proteome</keyword>
<comment type="caution">
    <text evidence="3">The sequence shown here is derived from an EMBL/GenBank/DDBJ whole genome shotgun (WGS) entry which is preliminary data.</text>
</comment>
<dbReference type="SUPFAM" id="SSF53474">
    <property type="entry name" value="alpha/beta-Hydrolases"/>
    <property type="match status" value="1"/>
</dbReference>
<sequence length="276" mass="29884">MAVYRGFDQATLDREYSPSSRVADMGVYLREYASASLAARRALAFREYRYGPLDCERLDFFPAGRARAPLVVFVHGGYWQELDKSDSSFPATGFLSAGAAFAAIGYGLAPAFSLPEIVDQVRRALRWLLAHAGELGVDRIHLVGHCAGAQLVLAALLADEALAAVSGVTALSGVYDLEPVRLSYVNGPLGLDRRTAAELSPIRQLCRPLPPLLVAVGGIETAEFARQHEEFVLAARRWAPVRDLVLPDRNHFDIPFDLADPASPLGAAQSRALGLQ</sequence>
<dbReference type="GO" id="GO:0004061">
    <property type="term" value="F:arylformamidase activity"/>
    <property type="evidence" value="ECO:0007669"/>
    <property type="project" value="UniProtKB-EC"/>
</dbReference>
<protein>
    <submittedName>
        <fullName evidence="3">Arylformamidase</fullName>
        <ecNumber evidence="3">3.5.1.9</ecNumber>
    </submittedName>
</protein>
<dbReference type="Proteomes" id="UP000517916">
    <property type="component" value="Unassembled WGS sequence"/>
</dbReference>
<organism evidence="3 4">
    <name type="scientific">Kutzneria viridogrisea</name>
    <dbReference type="NCBI Taxonomy" id="47990"/>
    <lineage>
        <taxon>Bacteria</taxon>
        <taxon>Bacillati</taxon>
        <taxon>Actinomycetota</taxon>
        <taxon>Actinomycetes</taxon>
        <taxon>Pseudonocardiales</taxon>
        <taxon>Pseudonocardiaceae</taxon>
        <taxon>Kutzneria</taxon>
    </lineage>
</organism>
<dbReference type="EC" id="3.5.1.9" evidence="3"/>
<dbReference type="PANTHER" id="PTHR48081">
    <property type="entry name" value="AB HYDROLASE SUPERFAMILY PROTEIN C4A8.06C"/>
    <property type="match status" value="1"/>
</dbReference>
<dbReference type="InterPro" id="IPR049492">
    <property type="entry name" value="BD-FAE-like_dom"/>
</dbReference>
<gene>
    <name evidence="3" type="ORF">BC739_000373</name>
</gene>
<dbReference type="RefSeq" id="WP_318295830.1">
    <property type="nucleotide sequence ID" value="NZ_BAAABQ010000046.1"/>
</dbReference>
<proteinExistence type="predicted"/>
<dbReference type="Gene3D" id="3.40.50.1820">
    <property type="entry name" value="alpha/beta hydrolase"/>
    <property type="match status" value="1"/>
</dbReference>
<accession>A0ABR6B8I6</accession>
<evidence type="ECO:0000313" key="3">
    <source>
        <dbReference type="EMBL" id="MBA8923176.1"/>
    </source>
</evidence>
<evidence type="ECO:0000256" key="1">
    <source>
        <dbReference type="ARBA" id="ARBA00022801"/>
    </source>
</evidence>
<evidence type="ECO:0000259" key="2">
    <source>
        <dbReference type="Pfam" id="PF20434"/>
    </source>
</evidence>
<keyword evidence="1 3" id="KW-0378">Hydrolase</keyword>
<name>A0ABR6B8I6_9PSEU</name>
<dbReference type="Pfam" id="PF20434">
    <property type="entry name" value="BD-FAE"/>
    <property type="match status" value="1"/>
</dbReference>
<dbReference type="PANTHER" id="PTHR48081:SF33">
    <property type="entry name" value="KYNURENINE FORMAMIDASE"/>
    <property type="match status" value="1"/>
</dbReference>
<dbReference type="InterPro" id="IPR029058">
    <property type="entry name" value="AB_hydrolase_fold"/>
</dbReference>
<reference evidence="3 4" key="1">
    <citation type="submission" date="2020-08" db="EMBL/GenBank/DDBJ databases">
        <title>Genomic Encyclopedia of Archaeal and Bacterial Type Strains, Phase II (KMG-II): from individual species to whole genera.</title>
        <authorList>
            <person name="Goeker M."/>
        </authorList>
    </citation>
    <scope>NUCLEOTIDE SEQUENCE [LARGE SCALE GENOMIC DNA]</scope>
    <source>
        <strain evidence="3 4">DSM 43850</strain>
    </source>
</reference>
<dbReference type="EMBL" id="JACJID010000001">
    <property type="protein sequence ID" value="MBA8923176.1"/>
    <property type="molecule type" value="Genomic_DNA"/>
</dbReference>